<evidence type="ECO:0000256" key="1">
    <source>
        <dbReference type="SAM" id="Phobius"/>
    </source>
</evidence>
<accession>A0AAU8FMF3</accession>
<reference evidence="2" key="1">
    <citation type="submission" date="2024-06" db="EMBL/GenBank/DDBJ databases">
        <title>Sequencing and assembly of the genome of Dyadobacter sp. strain 676, a symbiont of Cyamopsis tetragonoloba.</title>
        <authorList>
            <person name="Guro P."/>
            <person name="Sazanova A."/>
            <person name="Kuznetsova I."/>
            <person name="Belimov A."/>
            <person name="Safronova V."/>
        </authorList>
    </citation>
    <scope>NUCLEOTIDE SEQUENCE</scope>
    <source>
        <strain evidence="2">676</strain>
    </source>
</reference>
<feature type="transmembrane region" description="Helical" evidence="1">
    <location>
        <begin position="27"/>
        <end position="47"/>
    </location>
</feature>
<protein>
    <recommendedName>
        <fullName evidence="3">DUF393 domain-containing protein</fullName>
    </recommendedName>
</protein>
<keyword evidence="1" id="KW-0812">Transmembrane</keyword>
<dbReference type="RefSeq" id="WP_353720278.1">
    <property type="nucleotide sequence ID" value="NZ_CP159289.1"/>
</dbReference>
<dbReference type="AlphaFoldDB" id="A0AAU8FMF3"/>
<gene>
    <name evidence="2" type="ORF">ABV298_00645</name>
</gene>
<organism evidence="2">
    <name type="scientific">Dyadobacter sp. 676</name>
    <dbReference type="NCBI Taxonomy" id="3088362"/>
    <lineage>
        <taxon>Bacteria</taxon>
        <taxon>Pseudomonadati</taxon>
        <taxon>Bacteroidota</taxon>
        <taxon>Cytophagia</taxon>
        <taxon>Cytophagales</taxon>
        <taxon>Spirosomataceae</taxon>
        <taxon>Dyadobacter</taxon>
    </lineage>
</organism>
<name>A0AAU8FMF3_9BACT</name>
<dbReference type="EMBL" id="CP159289">
    <property type="protein sequence ID" value="XCH24971.1"/>
    <property type="molecule type" value="Genomic_DNA"/>
</dbReference>
<feature type="transmembrane region" description="Helical" evidence="1">
    <location>
        <begin position="90"/>
        <end position="110"/>
    </location>
</feature>
<evidence type="ECO:0008006" key="3">
    <source>
        <dbReference type="Google" id="ProtNLM"/>
    </source>
</evidence>
<keyword evidence="1" id="KW-1133">Transmembrane helix</keyword>
<keyword evidence="1" id="KW-0472">Membrane</keyword>
<proteinExistence type="predicted"/>
<evidence type="ECO:0000313" key="2">
    <source>
        <dbReference type="EMBL" id="XCH24971.1"/>
    </source>
</evidence>
<sequence>MKTLHGHIILYDAECTMCSTFKLAYRIAWIAFAWLLTSIILASYTRLLTGFLPADVLRCEFTVCAGQIFFRGAVVFAYKKPKAWDYLGNLRTVSLAGALGLLICLIAGSCPKAGRSQRLWIDVTSVTIYSHAEDRPQDVDRGEIGFGTDCLSHC</sequence>